<protein>
    <submittedName>
        <fullName evidence="1">Uncharacterized protein</fullName>
    </submittedName>
</protein>
<sequence length="40" mass="4521">MGNALRKVPEDILAGIFPSRNRRGRYHLALIAPIPFHILP</sequence>
<gene>
    <name evidence="1" type="ORF">CES86_5582</name>
</gene>
<proteinExistence type="predicted"/>
<reference evidence="1 2" key="1">
    <citation type="submission" date="2017-07" db="EMBL/GenBank/DDBJ databases">
        <title>Draft genome of Ochrobactrum lupini type strain LUP21.</title>
        <authorList>
            <person name="Krzyzanowska D.M."/>
            <person name="Jafra S."/>
        </authorList>
    </citation>
    <scope>NUCLEOTIDE SEQUENCE [LARGE SCALE GENOMIC DNA]</scope>
    <source>
        <strain evidence="1 2">LUP21</strain>
    </source>
</reference>
<dbReference type="AlphaFoldDB" id="A0A256GZY9"/>
<comment type="caution">
    <text evidence="1">The sequence shown here is derived from an EMBL/GenBank/DDBJ whole genome shotgun (WGS) entry which is preliminary data.</text>
</comment>
<organism evidence="1 2">
    <name type="scientific">Brucella lupini</name>
    <dbReference type="NCBI Taxonomy" id="255457"/>
    <lineage>
        <taxon>Bacteria</taxon>
        <taxon>Pseudomonadati</taxon>
        <taxon>Pseudomonadota</taxon>
        <taxon>Alphaproteobacteria</taxon>
        <taxon>Hyphomicrobiales</taxon>
        <taxon>Brucellaceae</taxon>
        <taxon>Brucella/Ochrobactrum group</taxon>
        <taxon>Brucella</taxon>
    </lineage>
</organism>
<evidence type="ECO:0000313" key="1">
    <source>
        <dbReference type="EMBL" id="OYR32702.1"/>
    </source>
</evidence>
<dbReference type="EMBL" id="NNRN01000019">
    <property type="protein sequence ID" value="OYR32702.1"/>
    <property type="molecule type" value="Genomic_DNA"/>
</dbReference>
<evidence type="ECO:0000313" key="2">
    <source>
        <dbReference type="Proteomes" id="UP000216363"/>
    </source>
</evidence>
<dbReference type="Proteomes" id="UP000216363">
    <property type="component" value="Unassembled WGS sequence"/>
</dbReference>
<accession>A0A256GZY9</accession>
<name>A0A256GZY9_9HYPH</name>